<dbReference type="PANTHER" id="PTHR37422">
    <property type="entry name" value="TEICHURONIC ACID BIOSYNTHESIS PROTEIN TUAE"/>
    <property type="match status" value="1"/>
</dbReference>
<sequence length="425" mass="48069">MKLKTQTLYITLIYTISTAYMLGPMLSYKAGIPRIDNPLTILLLPTALLIFALESKRFNGKAGRMLAALAIMCGWGGIHLFITTLDSVRIMDTFFFLSLPSLFYLLYLVLSRHENPMAFIRHLLLFFCAFIIIPPAVEILTGIQFVQADEVLAIDAGIIKGFFFNPNNLGTTALCFAPAVLVFFNIDVSKKEYLLGLILFLCLGVVIFASASRTATLCYIILFILNLIYRNNGLFTLMTIGVTGAGLSMIPKQYIADFLLSLHGNAFLENISSRLYLFLFDLESDNSVGYRQEIYNYFWEHPPFLLLGYGPKKFQEYFGGHLSDSLAFENPHSFLIELYLGFGLISLTAFLFYAAYYFFCVAAGRNMKNKQRVIGLAAMGLFLLAGFIPSTIFRMPFIWLPCFLIFLYSVLPQRDTAYNAYRYTP</sequence>
<feature type="transmembrane region" description="Helical" evidence="5">
    <location>
        <begin position="373"/>
        <end position="390"/>
    </location>
</feature>
<dbReference type="Proteomes" id="UP000031390">
    <property type="component" value="Unassembled WGS sequence"/>
</dbReference>
<evidence type="ECO:0000256" key="2">
    <source>
        <dbReference type="ARBA" id="ARBA00022692"/>
    </source>
</evidence>
<dbReference type="InterPro" id="IPR007016">
    <property type="entry name" value="O-antigen_ligase-rel_domated"/>
</dbReference>
<accession>A0A0C1EG10</accession>
<protein>
    <submittedName>
        <fullName evidence="7">Membrane protein</fullName>
    </submittedName>
    <submittedName>
        <fullName evidence="8">O-antigen ligase domain-containing protein</fullName>
    </submittedName>
</protein>
<keyword evidence="3 5" id="KW-1133">Transmembrane helix</keyword>
<feature type="transmembrane region" description="Helical" evidence="5">
    <location>
        <begin position="198"/>
        <end position="229"/>
    </location>
</feature>
<gene>
    <name evidence="7" type="ORF">MCC93_05900</name>
    <name evidence="8" type="ORF">MON37_01000</name>
</gene>
<feature type="transmembrane region" description="Helical" evidence="5">
    <location>
        <begin position="338"/>
        <end position="361"/>
    </location>
</feature>
<keyword evidence="2 5" id="KW-0812">Transmembrane</keyword>
<reference evidence="8 10" key="2">
    <citation type="submission" date="2022-03" db="EMBL/GenBank/DDBJ databases">
        <title>Genome sequencing of Morococcus cerebrosus.</title>
        <authorList>
            <person name="Baek M.-G."/>
            <person name="Yi H."/>
        </authorList>
    </citation>
    <scope>NUCLEOTIDE SEQUENCE [LARGE SCALE GENOMIC DNA]</scope>
    <source>
        <strain evidence="8 10">CIP 81.93</strain>
    </source>
</reference>
<evidence type="ECO:0000256" key="3">
    <source>
        <dbReference type="ARBA" id="ARBA00022989"/>
    </source>
</evidence>
<feature type="domain" description="O-antigen ligase-related" evidence="6">
    <location>
        <begin position="199"/>
        <end position="351"/>
    </location>
</feature>
<evidence type="ECO:0000313" key="9">
    <source>
        <dbReference type="Proteomes" id="UP000031390"/>
    </source>
</evidence>
<feature type="transmembrane region" description="Helical" evidence="5">
    <location>
        <begin position="94"/>
        <end position="111"/>
    </location>
</feature>
<evidence type="ECO:0000259" key="6">
    <source>
        <dbReference type="Pfam" id="PF04932"/>
    </source>
</evidence>
<keyword evidence="4 5" id="KW-0472">Membrane</keyword>
<dbReference type="PATRIC" id="fig|1056807.3.peg.569"/>
<feature type="transmembrane region" description="Helical" evidence="5">
    <location>
        <begin position="396"/>
        <end position="412"/>
    </location>
</feature>
<dbReference type="AlphaFoldDB" id="A0A0C1EG10"/>
<evidence type="ECO:0000313" key="8">
    <source>
        <dbReference type="EMBL" id="UNV87560.1"/>
    </source>
</evidence>
<feature type="transmembrane region" description="Helical" evidence="5">
    <location>
        <begin position="123"/>
        <end position="146"/>
    </location>
</feature>
<dbReference type="PANTHER" id="PTHR37422:SF13">
    <property type="entry name" value="LIPOPOLYSACCHARIDE BIOSYNTHESIS PROTEIN PA4999-RELATED"/>
    <property type="match status" value="1"/>
</dbReference>
<keyword evidence="8" id="KW-0436">Ligase</keyword>
<dbReference type="RefSeq" id="WP_039405697.1">
    <property type="nucleotide sequence ID" value="NZ_CP094242.1"/>
</dbReference>
<feature type="transmembrane region" description="Helical" evidence="5">
    <location>
        <begin position="65"/>
        <end position="82"/>
    </location>
</feature>
<feature type="transmembrane region" description="Helical" evidence="5">
    <location>
        <begin position="7"/>
        <end position="23"/>
    </location>
</feature>
<name>A0A0C1EG10_9NEIS</name>
<organism evidence="7 9">
    <name type="scientific">Morococcus cerebrosus</name>
    <dbReference type="NCBI Taxonomy" id="1056807"/>
    <lineage>
        <taxon>Bacteria</taxon>
        <taxon>Pseudomonadati</taxon>
        <taxon>Pseudomonadota</taxon>
        <taxon>Betaproteobacteria</taxon>
        <taxon>Neisseriales</taxon>
        <taxon>Neisseriaceae</taxon>
        <taxon>Morococcus</taxon>
    </lineage>
</organism>
<dbReference type="GO" id="GO:0016874">
    <property type="term" value="F:ligase activity"/>
    <property type="evidence" value="ECO:0007669"/>
    <property type="project" value="UniProtKB-KW"/>
</dbReference>
<dbReference type="EMBL" id="JUFZ01000024">
    <property type="protein sequence ID" value="KIC11029.1"/>
    <property type="molecule type" value="Genomic_DNA"/>
</dbReference>
<dbReference type="InterPro" id="IPR051533">
    <property type="entry name" value="WaaL-like"/>
</dbReference>
<dbReference type="Proteomes" id="UP000829504">
    <property type="component" value="Chromosome"/>
</dbReference>
<dbReference type="EMBL" id="CP094242">
    <property type="protein sequence ID" value="UNV87560.1"/>
    <property type="molecule type" value="Genomic_DNA"/>
</dbReference>
<dbReference type="Pfam" id="PF04932">
    <property type="entry name" value="Wzy_C"/>
    <property type="match status" value="1"/>
</dbReference>
<dbReference type="GO" id="GO:0016020">
    <property type="term" value="C:membrane"/>
    <property type="evidence" value="ECO:0007669"/>
    <property type="project" value="UniProtKB-SubCell"/>
</dbReference>
<feature type="transmembrane region" description="Helical" evidence="5">
    <location>
        <begin position="166"/>
        <end position="186"/>
    </location>
</feature>
<evidence type="ECO:0000313" key="10">
    <source>
        <dbReference type="Proteomes" id="UP000829504"/>
    </source>
</evidence>
<evidence type="ECO:0000256" key="5">
    <source>
        <dbReference type="SAM" id="Phobius"/>
    </source>
</evidence>
<evidence type="ECO:0000256" key="4">
    <source>
        <dbReference type="ARBA" id="ARBA00023136"/>
    </source>
</evidence>
<reference evidence="7 9" key="1">
    <citation type="submission" date="2014-12" db="EMBL/GenBank/DDBJ databases">
        <title>Genome sequence of Morococcus cerebrosus.</title>
        <authorList>
            <person name="Shin S.-K."/>
            <person name="Yi H."/>
        </authorList>
    </citation>
    <scope>NUCLEOTIDE SEQUENCE [LARGE SCALE GENOMIC DNA]</scope>
    <source>
        <strain evidence="7 9">CIP 81.93</strain>
    </source>
</reference>
<comment type="subcellular location">
    <subcellularLocation>
        <location evidence="1">Membrane</location>
        <topology evidence="1">Multi-pass membrane protein</topology>
    </subcellularLocation>
</comment>
<evidence type="ECO:0000256" key="1">
    <source>
        <dbReference type="ARBA" id="ARBA00004141"/>
    </source>
</evidence>
<keyword evidence="10" id="KW-1185">Reference proteome</keyword>
<feature type="transmembrane region" description="Helical" evidence="5">
    <location>
        <begin position="35"/>
        <end position="53"/>
    </location>
</feature>
<evidence type="ECO:0000313" key="7">
    <source>
        <dbReference type="EMBL" id="KIC11029.1"/>
    </source>
</evidence>
<proteinExistence type="predicted"/>